<dbReference type="InterPro" id="IPR044066">
    <property type="entry name" value="TRIAD_supradom"/>
</dbReference>
<sequence>MFAKLLIVPAAKSDELFKIRIDRLLSQNLQRTTQHPSSSLGTEVEEQNQAVIEQVVAEVVAPAVEEESEERCTEKREEKSGAKVEEPLEVTVEELPKEKSVELPKEKIKELPETKLEDTTEEETIERVAEHGIKKKLDQKITDKSDEKSDERSPASTCYACVACADLKPYMDCLVLRCQPEPHVYCLDCVVNLFKASISDTSLFPPRCCREPISIESARPFLAEDSIRTFEEKSLELSTPNPIYCCRPECSHFIPPSRIREDKASCPTCGIRTCTHCKKRAHKGFCSKDPSVEELLGVAKDRHWQRCYNCHAMVELTVSCNHITYVS</sequence>
<evidence type="ECO:0000256" key="7">
    <source>
        <dbReference type="ARBA" id="ARBA00022786"/>
    </source>
</evidence>
<dbReference type="EC" id="2.3.2.31" evidence="2"/>
<accession>A0ABQ9P3S5</accession>
<reference evidence="11" key="1">
    <citation type="submission" date="2022-10" db="EMBL/GenBank/DDBJ databases">
        <title>Culturing micro-colonial fungi from biological soil crusts in the Mojave desert and describing Neophaeococcomyces mojavensis, and introducing the new genera and species Taxawa tesnikishii.</title>
        <authorList>
            <person name="Kurbessoian T."/>
            <person name="Stajich J.E."/>
        </authorList>
    </citation>
    <scope>NUCLEOTIDE SEQUENCE</scope>
    <source>
        <strain evidence="11">TK_1</strain>
    </source>
</reference>
<gene>
    <name evidence="11" type="ORF">H2201_000606</name>
</gene>
<dbReference type="PROSITE" id="PS51873">
    <property type="entry name" value="TRIAD"/>
    <property type="match status" value="1"/>
</dbReference>
<feature type="domain" description="RING-type" evidence="10">
    <location>
        <begin position="157"/>
        <end position="327"/>
    </location>
</feature>
<comment type="catalytic activity">
    <reaction evidence="1">
        <text>[E2 ubiquitin-conjugating enzyme]-S-ubiquitinyl-L-cysteine + [acceptor protein]-L-lysine = [E2 ubiquitin-conjugating enzyme]-L-cysteine + [acceptor protein]-N(6)-ubiquitinyl-L-lysine.</text>
        <dbReference type="EC" id="2.3.2.31"/>
    </reaction>
</comment>
<dbReference type="EMBL" id="JAPDRL010000003">
    <property type="protein sequence ID" value="KAJ9669254.1"/>
    <property type="molecule type" value="Genomic_DNA"/>
</dbReference>
<evidence type="ECO:0000256" key="6">
    <source>
        <dbReference type="ARBA" id="ARBA00022771"/>
    </source>
</evidence>
<dbReference type="InterPro" id="IPR002867">
    <property type="entry name" value="IBR_dom"/>
</dbReference>
<evidence type="ECO:0000256" key="4">
    <source>
        <dbReference type="ARBA" id="ARBA00022723"/>
    </source>
</evidence>
<comment type="caution">
    <text evidence="11">The sequence shown here is derived from an EMBL/GenBank/DDBJ whole genome shotgun (WGS) entry which is preliminary data.</text>
</comment>
<dbReference type="CDD" id="cd20335">
    <property type="entry name" value="BRcat_RBR"/>
    <property type="match status" value="1"/>
</dbReference>
<keyword evidence="3" id="KW-0808">Transferase</keyword>
<evidence type="ECO:0000256" key="1">
    <source>
        <dbReference type="ARBA" id="ARBA00001798"/>
    </source>
</evidence>
<dbReference type="PANTHER" id="PTHR11685">
    <property type="entry name" value="RBR FAMILY RING FINGER AND IBR DOMAIN-CONTAINING"/>
    <property type="match status" value="1"/>
</dbReference>
<keyword evidence="7" id="KW-0833">Ubl conjugation pathway</keyword>
<evidence type="ECO:0000256" key="3">
    <source>
        <dbReference type="ARBA" id="ARBA00022679"/>
    </source>
</evidence>
<protein>
    <recommendedName>
        <fullName evidence="2">RBR-type E3 ubiquitin transferase</fullName>
        <ecNumber evidence="2">2.3.2.31</ecNumber>
    </recommendedName>
</protein>
<keyword evidence="12" id="KW-1185">Reference proteome</keyword>
<organism evidence="11 12">
    <name type="scientific">Coniosporium apollinis</name>
    <dbReference type="NCBI Taxonomy" id="61459"/>
    <lineage>
        <taxon>Eukaryota</taxon>
        <taxon>Fungi</taxon>
        <taxon>Dikarya</taxon>
        <taxon>Ascomycota</taxon>
        <taxon>Pezizomycotina</taxon>
        <taxon>Dothideomycetes</taxon>
        <taxon>Dothideomycetes incertae sedis</taxon>
        <taxon>Coniosporium</taxon>
    </lineage>
</organism>
<evidence type="ECO:0000256" key="5">
    <source>
        <dbReference type="ARBA" id="ARBA00022737"/>
    </source>
</evidence>
<evidence type="ECO:0000256" key="2">
    <source>
        <dbReference type="ARBA" id="ARBA00012251"/>
    </source>
</evidence>
<evidence type="ECO:0000256" key="8">
    <source>
        <dbReference type="ARBA" id="ARBA00022833"/>
    </source>
</evidence>
<evidence type="ECO:0000256" key="9">
    <source>
        <dbReference type="SAM" id="MobiDB-lite"/>
    </source>
</evidence>
<keyword evidence="5" id="KW-0677">Repeat</keyword>
<dbReference type="InterPro" id="IPR031127">
    <property type="entry name" value="E3_UB_ligase_RBR"/>
</dbReference>
<feature type="compositionally biased region" description="Basic and acidic residues" evidence="9">
    <location>
        <begin position="70"/>
        <end position="86"/>
    </location>
</feature>
<evidence type="ECO:0000313" key="12">
    <source>
        <dbReference type="Proteomes" id="UP001172684"/>
    </source>
</evidence>
<feature type="region of interest" description="Disordered" evidence="9">
    <location>
        <begin position="62"/>
        <end position="86"/>
    </location>
</feature>
<keyword evidence="6" id="KW-0863">Zinc-finger</keyword>
<keyword evidence="8" id="KW-0862">Zinc</keyword>
<keyword evidence="4" id="KW-0479">Metal-binding</keyword>
<dbReference type="Pfam" id="PF01485">
    <property type="entry name" value="IBR"/>
    <property type="match status" value="1"/>
</dbReference>
<evidence type="ECO:0000313" key="11">
    <source>
        <dbReference type="EMBL" id="KAJ9669254.1"/>
    </source>
</evidence>
<dbReference type="Proteomes" id="UP001172684">
    <property type="component" value="Unassembled WGS sequence"/>
</dbReference>
<evidence type="ECO:0000259" key="10">
    <source>
        <dbReference type="PROSITE" id="PS51873"/>
    </source>
</evidence>
<name>A0ABQ9P3S5_9PEZI</name>
<proteinExistence type="predicted"/>